<protein>
    <submittedName>
        <fullName evidence="2">Uncharacterized protein</fullName>
    </submittedName>
</protein>
<evidence type="ECO:0000313" key="3">
    <source>
        <dbReference type="Proteomes" id="UP001153269"/>
    </source>
</evidence>
<reference evidence="2" key="1">
    <citation type="submission" date="2020-03" db="EMBL/GenBank/DDBJ databases">
        <authorList>
            <person name="Weist P."/>
        </authorList>
    </citation>
    <scope>NUCLEOTIDE SEQUENCE</scope>
</reference>
<name>A0A9N7YI92_PLEPL</name>
<sequence>MASMSPLCFRHLSPMPPPVVVEGVSTYVRAANLRAEGDKIKQSWAGGVLASLRSCIVSLEPRRQLLARRSRAPLSQAPQHFPALPWLGTDEAWNSSLLHIAARTAAAKPASQAGKPPPQPQFPARPLCGAPLPSN</sequence>
<comment type="caution">
    <text evidence="2">The sequence shown here is derived from an EMBL/GenBank/DDBJ whole genome shotgun (WGS) entry which is preliminary data.</text>
</comment>
<dbReference type="Proteomes" id="UP001153269">
    <property type="component" value="Unassembled WGS sequence"/>
</dbReference>
<evidence type="ECO:0000256" key="1">
    <source>
        <dbReference type="SAM" id="MobiDB-lite"/>
    </source>
</evidence>
<organism evidence="2 3">
    <name type="scientific">Pleuronectes platessa</name>
    <name type="common">European plaice</name>
    <dbReference type="NCBI Taxonomy" id="8262"/>
    <lineage>
        <taxon>Eukaryota</taxon>
        <taxon>Metazoa</taxon>
        <taxon>Chordata</taxon>
        <taxon>Craniata</taxon>
        <taxon>Vertebrata</taxon>
        <taxon>Euteleostomi</taxon>
        <taxon>Actinopterygii</taxon>
        <taxon>Neopterygii</taxon>
        <taxon>Teleostei</taxon>
        <taxon>Neoteleostei</taxon>
        <taxon>Acanthomorphata</taxon>
        <taxon>Carangaria</taxon>
        <taxon>Pleuronectiformes</taxon>
        <taxon>Pleuronectoidei</taxon>
        <taxon>Pleuronectidae</taxon>
        <taxon>Pleuronectes</taxon>
    </lineage>
</organism>
<dbReference type="EMBL" id="CADEAL010000781">
    <property type="protein sequence ID" value="CAB1425164.1"/>
    <property type="molecule type" value="Genomic_DNA"/>
</dbReference>
<evidence type="ECO:0000313" key="2">
    <source>
        <dbReference type="EMBL" id="CAB1425164.1"/>
    </source>
</evidence>
<keyword evidence="3" id="KW-1185">Reference proteome</keyword>
<proteinExistence type="predicted"/>
<feature type="region of interest" description="Disordered" evidence="1">
    <location>
        <begin position="104"/>
        <end position="135"/>
    </location>
</feature>
<dbReference type="AlphaFoldDB" id="A0A9N7YI92"/>
<accession>A0A9N7YI92</accession>
<gene>
    <name evidence="2" type="ORF">PLEPLA_LOCUS13094</name>
</gene>